<dbReference type="OrthoDB" id="1577640at2759"/>
<gene>
    <name evidence="3" type="ORF">BBK36DRAFT_1171978</name>
</gene>
<sequence>MTDFAGVASSGVQACSAIATYISSLKHRDEDLASINRQAQALESVFRVLSQSLAQDSLDPSTSSAAAHVSSSMQTCEAELSSLKQLIARFSDNLPPNARPQDKMLQQATKLKYPLRKPDIDRFQESLGVIKENLNLALQNLGLRYSQLAISKLSELQEASGQASLSLDALVSNVSALRDLVSPIQKQMSTMQDLVESIPPLISMKADLQLAQVQELYRQSTQSNDALSGSVSGLHAKLDGLVDRFQHGLTAVSAVTDEPDPLISVYRLVSKQSNLALLCDSLNNLNATPTINPLQKAPTVKASSCPCRQRSIYRSKRVSWWSWTFWDAEVLMFEHYKGCKYFRKSGHGRSRLRRLKLAGFLKTAIIITFYTTTGAAQWERLALAAIRKLETLFRLGKADAKDVDSDNRSLLHAAAEVSRGHDTWLHNTEDAFSSPIAQVAGFLVKMQVPASLRDLRGNQAFGIAMHSIHFSVPLAAAFYPEDAAIDAIKGQVWIVFGEKPQWLNHCLEFFTTIPRVAELYHDPLSAAVLLNDQDQTHRLVRKHPEYLDEIGYFSGWTPLHMALNNPDFGDQTLASASKHCRVYLAKSLLQRRQRLKSIALQYLSPREINGFNLRRPAVLDIYAMQVDEILRHRGYIEFGPLSTYFERESTFNDNGSIYHELSTVEDAEIYFGLGFHDMSARLDKPMESRPTSYEWYLDMSLPFVKWLLDHDAPLYEWAVLWGISGNGRIADAFILAILCGCGAGNRCAEESDEEVARVLEERMLSDRSVDGCHCLCSPGGCTPFVERMKEMGLRNDELEIAARFTAYLEEYGNALQREHYQAAIRFTTFQALGIAHTCIRISQPRYVHELVAEEIEDIQHEYAELSELLELLVEEFEAHAFEAFDAATDGLDSMIAFWDGYWVDRMGDASKPAAEELGVVWVPEPDITPFEWRGWDFYFRCIEDIE</sequence>
<dbReference type="AlphaFoldDB" id="A0A2T4B1R7"/>
<evidence type="ECO:0000313" key="3">
    <source>
        <dbReference type="EMBL" id="PTB63178.1"/>
    </source>
</evidence>
<evidence type="ECO:0000256" key="1">
    <source>
        <dbReference type="SAM" id="Coils"/>
    </source>
</evidence>
<dbReference type="RefSeq" id="XP_024746498.1">
    <property type="nucleotide sequence ID" value="XM_024895653.1"/>
</dbReference>
<dbReference type="GeneID" id="36603771"/>
<name>A0A2T4B1R7_9HYPO</name>
<feature type="coiled-coil region" evidence="1">
    <location>
        <begin position="848"/>
        <end position="875"/>
    </location>
</feature>
<protein>
    <recommendedName>
        <fullName evidence="2">Azaphilone pigments biosynthesis cluster protein L N-terminal domain-containing protein</fullName>
    </recommendedName>
</protein>
<dbReference type="Proteomes" id="UP000241546">
    <property type="component" value="Unassembled WGS sequence"/>
</dbReference>
<evidence type="ECO:0000259" key="2">
    <source>
        <dbReference type="Pfam" id="PF17111"/>
    </source>
</evidence>
<dbReference type="InterPro" id="IPR031348">
    <property type="entry name" value="PigL_N"/>
</dbReference>
<reference evidence="4" key="1">
    <citation type="submission" date="2016-07" db="EMBL/GenBank/DDBJ databases">
        <title>Multiple horizontal gene transfer events from other fungi enriched the ability of initially mycotrophic Trichoderma (Ascomycota) to feed on dead plant biomass.</title>
        <authorList>
            <consortium name="DOE Joint Genome Institute"/>
            <person name="Atanasova L."/>
            <person name="Chenthamara K."/>
            <person name="Zhang J."/>
            <person name="Grujic M."/>
            <person name="Henrissat B."/>
            <person name="Kuo A."/>
            <person name="Aerts A."/>
            <person name="Salamov A."/>
            <person name="Lipzen A."/>
            <person name="Labutti K."/>
            <person name="Barry K."/>
            <person name="Miao Y."/>
            <person name="Rahimi M.J."/>
            <person name="Shen Q."/>
            <person name="Grigoriev I.V."/>
            <person name="Kubicek C.P."/>
            <person name="Druzhinina I.S."/>
        </authorList>
    </citation>
    <scope>NUCLEOTIDE SEQUENCE [LARGE SCALE GENOMIC DNA]</scope>
    <source>
        <strain evidence="4">TUCIM 6016</strain>
    </source>
</reference>
<evidence type="ECO:0000313" key="4">
    <source>
        <dbReference type="Proteomes" id="UP000241546"/>
    </source>
</evidence>
<keyword evidence="1" id="KW-0175">Coiled coil</keyword>
<accession>A0A2T4B1R7</accession>
<dbReference type="Pfam" id="PF17111">
    <property type="entry name" value="PigL_N"/>
    <property type="match status" value="1"/>
</dbReference>
<feature type="domain" description="Azaphilone pigments biosynthesis cluster protein L N-terminal" evidence="2">
    <location>
        <begin position="7"/>
        <end position="181"/>
    </location>
</feature>
<dbReference type="EMBL" id="KZ680220">
    <property type="protein sequence ID" value="PTB63178.1"/>
    <property type="molecule type" value="Genomic_DNA"/>
</dbReference>
<proteinExistence type="predicted"/>
<keyword evidence="4" id="KW-1185">Reference proteome</keyword>
<organism evidence="3 4">
    <name type="scientific">Trichoderma citrinoviride</name>
    <dbReference type="NCBI Taxonomy" id="58853"/>
    <lineage>
        <taxon>Eukaryota</taxon>
        <taxon>Fungi</taxon>
        <taxon>Dikarya</taxon>
        <taxon>Ascomycota</taxon>
        <taxon>Pezizomycotina</taxon>
        <taxon>Sordariomycetes</taxon>
        <taxon>Hypocreomycetidae</taxon>
        <taxon>Hypocreales</taxon>
        <taxon>Hypocreaceae</taxon>
        <taxon>Trichoderma</taxon>
    </lineage>
</organism>